<keyword evidence="1" id="KW-0812">Transmembrane</keyword>
<evidence type="ECO:0000313" key="2">
    <source>
        <dbReference type="EMBL" id="OLS02315.1"/>
    </source>
</evidence>
<feature type="transmembrane region" description="Helical" evidence="1">
    <location>
        <begin position="6"/>
        <end position="25"/>
    </location>
</feature>
<organism evidence="2 3">
    <name type="scientific">Tissierella creatinophila DSM 6911</name>
    <dbReference type="NCBI Taxonomy" id="1123403"/>
    <lineage>
        <taxon>Bacteria</taxon>
        <taxon>Bacillati</taxon>
        <taxon>Bacillota</taxon>
        <taxon>Tissierellia</taxon>
        <taxon>Tissierellales</taxon>
        <taxon>Tissierellaceae</taxon>
        <taxon>Tissierella</taxon>
    </lineage>
</organism>
<proteinExistence type="predicted"/>
<accession>A0A1U7M4V7</accession>
<name>A0A1U7M4V7_TISCR</name>
<dbReference type="Pfam" id="PF07441">
    <property type="entry name" value="BofA"/>
    <property type="match status" value="1"/>
</dbReference>
<dbReference type="Proteomes" id="UP000186112">
    <property type="component" value="Unassembled WGS sequence"/>
</dbReference>
<evidence type="ECO:0000313" key="3">
    <source>
        <dbReference type="Proteomes" id="UP000186112"/>
    </source>
</evidence>
<comment type="caution">
    <text evidence="2">The sequence shown here is derived from an EMBL/GenBank/DDBJ whole genome shotgun (WGS) entry which is preliminary data.</text>
</comment>
<protein>
    <submittedName>
        <fullName evidence="2">SigmaK-factor processing regulatory protein BofA</fullName>
    </submittedName>
</protein>
<sequence>MDITTILFYLAGLVLIYVVGMFLVIPIKILIKLLLNGIIGGVVLFLFNAVGGIFNLSIAINPLNAIIVGFLGVPGVILLLVLQIIL</sequence>
<dbReference type="RefSeq" id="WP_075727069.1">
    <property type="nucleotide sequence ID" value="NZ_LTDM01000032.1"/>
</dbReference>
<keyword evidence="1" id="KW-0472">Membrane</keyword>
<reference evidence="2 3" key="1">
    <citation type="submission" date="2016-02" db="EMBL/GenBank/DDBJ databases">
        <title>Genome sequence of Tissierella creatinophila DSM 6911.</title>
        <authorList>
            <person name="Poehlein A."/>
            <person name="Daniel R."/>
        </authorList>
    </citation>
    <scope>NUCLEOTIDE SEQUENCE [LARGE SCALE GENOMIC DNA]</scope>
    <source>
        <strain evidence="2 3">DSM 6911</strain>
    </source>
</reference>
<feature type="transmembrane region" description="Helical" evidence="1">
    <location>
        <begin position="37"/>
        <end position="60"/>
    </location>
</feature>
<dbReference type="AlphaFoldDB" id="A0A1U7M4V7"/>
<gene>
    <name evidence="2" type="ORF">TICRE_17010</name>
</gene>
<keyword evidence="1" id="KW-1133">Transmembrane helix</keyword>
<keyword evidence="3" id="KW-1185">Reference proteome</keyword>
<feature type="transmembrane region" description="Helical" evidence="1">
    <location>
        <begin position="66"/>
        <end position="85"/>
    </location>
</feature>
<dbReference type="EMBL" id="LTDM01000032">
    <property type="protein sequence ID" value="OLS02315.1"/>
    <property type="molecule type" value="Genomic_DNA"/>
</dbReference>
<dbReference type="InterPro" id="IPR010001">
    <property type="entry name" value="BofA"/>
</dbReference>
<evidence type="ECO:0000256" key="1">
    <source>
        <dbReference type="SAM" id="Phobius"/>
    </source>
</evidence>